<dbReference type="PANTHER" id="PTHR24960:SF84">
    <property type="entry name" value="HYDROGENASE SUBUNIT"/>
    <property type="match status" value="1"/>
</dbReference>
<keyword evidence="5" id="KW-0677">Repeat</keyword>
<dbReference type="Gene3D" id="3.30.70.20">
    <property type="match status" value="1"/>
</dbReference>
<evidence type="ECO:0000259" key="11">
    <source>
        <dbReference type="PROSITE" id="PS51839"/>
    </source>
</evidence>
<protein>
    <recommendedName>
        <fullName evidence="2">Ferredoxin</fullName>
    </recommendedName>
</protein>
<dbReference type="SMART" id="SM00929">
    <property type="entry name" value="NADH-G_4Fe-4S_3"/>
    <property type="match status" value="1"/>
</dbReference>
<keyword evidence="6" id="KW-0408">Iron</keyword>
<dbReference type="InterPro" id="IPR036010">
    <property type="entry name" value="2Fe-2S_ferredoxin-like_sf"/>
</dbReference>
<dbReference type="PANTHER" id="PTHR24960">
    <property type="entry name" value="PHOTOSYSTEM I IRON-SULFUR CENTER-RELATED"/>
    <property type="match status" value="1"/>
</dbReference>
<accession>A0A6N7IPI4</accession>
<dbReference type="PROSITE" id="PS51085">
    <property type="entry name" value="2FE2S_FER_2"/>
    <property type="match status" value="1"/>
</dbReference>
<dbReference type="Pfam" id="PF10588">
    <property type="entry name" value="NADH-G_4Fe-4S_3"/>
    <property type="match status" value="1"/>
</dbReference>
<dbReference type="Proteomes" id="UP000441717">
    <property type="component" value="Unassembled WGS sequence"/>
</dbReference>
<feature type="domain" description="4Fe-4S His(Cys)3-ligated-type" evidence="11">
    <location>
        <begin position="101"/>
        <end position="140"/>
    </location>
</feature>
<evidence type="ECO:0000313" key="12">
    <source>
        <dbReference type="EMBL" id="MQL51946.1"/>
    </source>
</evidence>
<dbReference type="OrthoDB" id="9803192at2"/>
<dbReference type="FunFam" id="3.30.70.20:FF:000035">
    <property type="entry name" value="Iron hydrogenase 1"/>
    <property type="match status" value="1"/>
</dbReference>
<dbReference type="RefSeq" id="WP_152945873.1">
    <property type="nucleotide sequence ID" value="NZ_WHYR01000014.1"/>
</dbReference>
<feature type="domain" description="4Fe-4S ferredoxin-type" evidence="10">
    <location>
        <begin position="204"/>
        <end position="233"/>
    </location>
</feature>
<comment type="caution">
    <text evidence="12">The sequence shown here is derived from an EMBL/GenBank/DDBJ whole genome shotgun (WGS) entry which is preliminary data.</text>
</comment>
<dbReference type="PROSITE" id="PS00198">
    <property type="entry name" value="4FE4S_FER_1"/>
    <property type="match status" value="1"/>
</dbReference>
<evidence type="ECO:0000259" key="9">
    <source>
        <dbReference type="PROSITE" id="PS51085"/>
    </source>
</evidence>
<dbReference type="InterPro" id="IPR017896">
    <property type="entry name" value="4Fe4S_Fe-S-bd"/>
</dbReference>
<dbReference type="Gene3D" id="3.10.20.740">
    <property type="match status" value="1"/>
</dbReference>
<dbReference type="InterPro" id="IPR050157">
    <property type="entry name" value="PSI_iron-sulfur_center"/>
</dbReference>
<feature type="domain" description="4Fe-4S ferredoxin-type" evidence="10">
    <location>
        <begin position="162"/>
        <end position="181"/>
    </location>
</feature>
<dbReference type="SUPFAM" id="SSF54292">
    <property type="entry name" value="2Fe-2S ferredoxin-like"/>
    <property type="match status" value="1"/>
</dbReference>
<gene>
    <name evidence="12" type="ORF">GFC01_06630</name>
</gene>
<feature type="domain" description="2Fe-2S ferredoxin-type" evidence="9">
    <location>
        <begin position="2"/>
        <end position="101"/>
    </location>
</feature>
<keyword evidence="3" id="KW-0004">4Fe-4S</keyword>
<evidence type="ECO:0000256" key="6">
    <source>
        <dbReference type="ARBA" id="ARBA00023004"/>
    </source>
</evidence>
<dbReference type="GO" id="GO:0051539">
    <property type="term" value="F:4 iron, 4 sulfur cluster binding"/>
    <property type="evidence" value="ECO:0007669"/>
    <property type="project" value="UniProtKB-KW"/>
</dbReference>
<comment type="function">
    <text evidence="1">Ferredoxins are iron-sulfur proteins that transfer electrons in a wide variety of metabolic reactions.</text>
</comment>
<dbReference type="PROSITE" id="PS51379">
    <property type="entry name" value="4FE4S_FER_2"/>
    <property type="match status" value="2"/>
</dbReference>
<feature type="region of interest" description="Disordered" evidence="8">
    <location>
        <begin position="234"/>
        <end position="254"/>
    </location>
</feature>
<evidence type="ECO:0000256" key="7">
    <source>
        <dbReference type="ARBA" id="ARBA00023014"/>
    </source>
</evidence>
<name>A0A6N7IPI4_9FIRM</name>
<organism evidence="12 13">
    <name type="scientific">Desulfofundulus thermobenzoicus</name>
    <dbReference type="NCBI Taxonomy" id="29376"/>
    <lineage>
        <taxon>Bacteria</taxon>
        <taxon>Bacillati</taxon>
        <taxon>Bacillota</taxon>
        <taxon>Clostridia</taxon>
        <taxon>Eubacteriales</taxon>
        <taxon>Peptococcaceae</taxon>
        <taxon>Desulfofundulus</taxon>
    </lineage>
</organism>
<evidence type="ECO:0000259" key="10">
    <source>
        <dbReference type="PROSITE" id="PS51379"/>
    </source>
</evidence>
<dbReference type="SUPFAM" id="SSF54862">
    <property type="entry name" value="4Fe-4S ferredoxins"/>
    <property type="match status" value="1"/>
</dbReference>
<evidence type="ECO:0000256" key="2">
    <source>
        <dbReference type="ARBA" id="ARBA00013529"/>
    </source>
</evidence>
<dbReference type="InterPro" id="IPR019574">
    <property type="entry name" value="NADH_UbQ_OxRdtase_Gsu_4Fe4S-bd"/>
</dbReference>
<dbReference type="InterPro" id="IPR017900">
    <property type="entry name" value="4Fe4S_Fe_S_CS"/>
</dbReference>
<dbReference type="GO" id="GO:0016491">
    <property type="term" value="F:oxidoreductase activity"/>
    <property type="evidence" value="ECO:0007669"/>
    <property type="project" value="InterPro"/>
</dbReference>
<evidence type="ECO:0000313" key="13">
    <source>
        <dbReference type="Proteomes" id="UP000441717"/>
    </source>
</evidence>
<dbReference type="PROSITE" id="PS51839">
    <property type="entry name" value="4FE4S_HC3"/>
    <property type="match status" value="1"/>
</dbReference>
<keyword evidence="13" id="KW-1185">Reference proteome</keyword>
<dbReference type="InterPro" id="IPR001041">
    <property type="entry name" value="2Fe-2S_ferredoxin-type"/>
</dbReference>
<evidence type="ECO:0000256" key="3">
    <source>
        <dbReference type="ARBA" id="ARBA00022485"/>
    </source>
</evidence>
<dbReference type="Pfam" id="PF12838">
    <property type="entry name" value="Fer4_7"/>
    <property type="match status" value="1"/>
</dbReference>
<dbReference type="EMBL" id="WHYR01000014">
    <property type="protein sequence ID" value="MQL51946.1"/>
    <property type="molecule type" value="Genomic_DNA"/>
</dbReference>
<proteinExistence type="predicted"/>
<sequence length="254" mass="27272">MKTVTITIDGRTIQAREGEKLLRAALAKGIYIPNLCALKEAGAPAAPDRSGTAGDGGHRSGDHPAAACRLCFVEVEGYPRPVTACTEPVREGMMVKTRSPRVDRLVATAFELLLSNHHLDCARCARNRSCELQKIARERRLPLRVKRLKKLDRHLPVDDSSPAVIYDPNKCVLCGRCVQACRLKGEGILGFAHRGFERKMTTFGDVPLGQAGCSGCGECAKVCPTGALVLKDQAAGGGQTTPTASHNEMAVREA</sequence>
<dbReference type="Pfam" id="PF13510">
    <property type="entry name" value="Fer2_4"/>
    <property type="match status" value="1"/>
</dbReference>
<evidence type="ECO:0000256" key="4">
    <source>
        <dbReference type="ARBA" id="ARBA00022723"/>
    </source>
</evidence>
<keyword evidence="4" id="KW-0479">Metal-binding</keyword>
<evidence type="ECO:0000256" key="5">
    <source>
        <dbReference type="ARBA" id="ARBA00022737"/>
    </source>
</evidence>
<evidence type="ECO:0000256" key="8">
    <source>
        <dbReference type="SAM" id="MobiDB-lite"/>
    </source>
</evidence>
<reference evidence="12 13" key="1">
    <citation type="submission" date="2019-10" db="EMBL/GenBank/DDBJ databases">
        <title>Comparative genomics of sulfur disproportionating microorganisms.</title>
        <authorList>
            <person name="Ward L.M."/>
            <person name="Bertran E."/>
            <person name="Johnston D."/>
        </authorList>
    </citation>
    <scope>NUCLEOTIDE SEQUENCE [LARGE SCALE GENOMIC DNA]</scope>
    <source>
        <strain evidence="12 13">DSM 14055</strain>
    </source>
</reference>
<evidence type="ECO:0000256" key="1">
    <source>
        <dbReference type="ARBA" id="ARBA00003532"/>
    </source>
</evidence>
<keyword evidence="7" id="KW-0411">Iron-sulfur</keyword>
<dbReference type="AlphaFoldDB" id="A0A6N7IPI4"/>
<dbReference type="GO" id="GO:0046872">
    <property type="term" value="F:metal ion binding"/>
    <property type="evidence" value="ECO:0007669"/>
    <property type="project" value="UniProtKB-KW"/>
</dbReference>